<feature type="domain" description="PspC-related transmembrane region" evidence="8">
    <location>
        <begin position="204"/>
        <end position="345"/>
    </location>
</feature>
<evidence type="ECO:0000256" key="5">
    <source>
        <dbReference type="ARBA" id="ARBA00023136"/>
    </source>
</evidence>
<feature type="transmembrane region" description="Helical" evidence="6">
    <location>
        <begin position="142"/>
        <end position="162"/>
    </location>
</feature>
<protein>
    <submittedName>
        <fullName evidence="10">PspC domain-containing protein</fullName>
    </submittedName>
</protein>
<evidence type="ECO:0000256" key="1">
    <source>
        <dbReference type="ARBA" id="ARBA00004162"/>
    </source>
</evidence>
<keyword evidence="11" id="KW-1185">Reference proteome</keyword>
<evidence type="ECO:0000256" key="6">
    <source>
        <dbReference type="SAM" id="Phobius"/>
    </source>
</evidence>
<dbReference type="PANTHER" id="PTHR33885">
    <property type="entry name" value="PHAGE SHOCK PROTEIN C"/>
    <property type="match status" value="1"/>
</dbReference>
<gene>
    <name evidence="10" type="ORF">GWK08_11700</name>
</gene>
<feature type="transmembrane region" description="Helical" evidence="6">
    <location>
        <begin position="318"/>
        <end position="340"/>
    </location>
</feature>
<dbReference type="EMBL" id="JAABOO010000002">
    <property type="protein sequence ID" value="NER14108.1"/>
    <property type="molecule type" value="Genomic_DNA"/>
</dbReference>
<dbReference type="RefSeq" id="WP_163607372.1">
    <property type="nucleotide sequence ID" value="NZ_JAABOO010000002.1"/>
</dbReference>
<keyword evidence="2" id="KW-1003">Cell membrane</keyword>
<feature type="domain" description="PspC-related ToastRack" evidence="9">
    <location>
        <begin position="390"/>
        <end position="525"/>
    </location>
</feature>
<feature type="domain" description="Phage shock protein PspC N-terminal" evidence="7">
    <location>
        <begin position="108"/>
        <end position="165"/>
    </location>
</feature>
<dbReference type="Pfam" id="PF04024">
    <property type="entry name" value="PspC"/>
    <property type="match status" value="1"/>
</dbReference>
<reference evidence="10 11" key="1">
    <citation type="submission" date="2020-01" db="EMBL/GenBank/DDBJ databases">
        <title>Leptobacterium flavescens.</title>
        <authorList>
            <person name="Wang G."/>
        </authorList>
    </citation>
    <scope>NUCLEOTIDE SEQUENCE [LARGE SCALE GENOMIC DNA]</scope>
    <source>
        <strain evidence="10 11">KCTC 22160</strain>
    </source>
</reference>
<feature type="transmembrane region" description="Helical" evidence="6">
    <location>
        <begin position="282"/>
        <end position="306"/>
    </location>
</feature>
<comment type="caution">
    <text evidence="10">The sequence shown here is derived from an EMBL/GenBank/DDBJ whole genome shotgun (WGS) entry which is preliminary data.</text>
</comment>
<evidence type="ECO:0000259" key="9">
    <source>
        <dbReference type="Pfam" id="PF22744"/>
    </source>
</evidence>
<dbReference type="Proteomes" id="UP000468581">
    <property type="component" value="Unassembled WGS sequence"/>
</dbReference>
<dbReference type="Pfam" id="PF22571">
    <property type="entry name" value="LiaI-LiaF-TM_PspC"/>
    <property type="match status" value="1"/>
</dbReference>
<comment type="subcellular location">
    <subcellularLocation>
        <location evidence="1">Cell membrane</location>
        <topology evidence="1">Single-pass membrane protein</topology>
    </subcellularLocation>
</comment>
<name>A0A6P0UQ50_9FLAO</name>
<dbReference type="Pfam" id="PF22744">
    <property type="entry name" value="Toast-rack_PspC-Cterm"/>
    <property type="match status" value="1"/>
</dbReference>
<evidence type="ECO:0000256" key="2">
    <source>
        <dbReference type="ARBA" id="ARBA00022475"/>
    </source>
</evidence>
<evidence type="ECO:0000313" key="10">
    <source>
        <dbReference type="EMBL" id="NER14108.1"/>
    </source>
</evidence>
<dbReference type="InterPro" id="IPR054319">
    <property type="entry name" value="PspC-rel_ToastRack"/>
</dbReference>
<evidence type="ECO:0000313" key="11">
    <source>
        <dbReference type="Proteomes" id="UP000468581"/>
    </source>
</evidence>
<dbReference type="InterPro" id="IPR054321">
    <property type="entry name" value="PspC-rel_TM"/>
</dbReference>
<keyword evidence="3 6" id="KW-0812">Transmembrane</keyword>
<dbReference type="InterPro" id="IPR052027">
    <property type="entry name" value="PspC"/>
</dbReference>
<keyword evidence="4 6" id="KW-1133">Transmembrane helix</keyword>
<dbReference type="GO" id="GO:0005886">
    <property type="term" value="C:plasma membrane"/>
    <property type="evidence" value="ECO:0007669"/>
    <property type="project" value="UniProtKB-SubCell"/>
</dbReference>
<feature type="transmembrane region" description="Helical" evidence="6">
    <location>
        <begin position="236"/>
        <end position="262"/>
    </location>
</feature>
<accession>A0A6P0UQ50</accession>
<dbReference type="PANTHER" id="PTHR33885:SF3">
    <property type="entry name" value="PHAGE SHOCK PROTEIN C"/>
    <property type="match status" value="1"/>
</dbReference>
<dbReference type="AlphaFoldDB" id="A0A6P0UQ50"/>
<sequence length="570" mass="64770">MNKTININLAGTFFHIDEDAYLKLQGYLDAIRRSFSDTQGRDEIISDIEARIAELFTEKMENDRQVISTKEVDAVIAVMGQPEDYLVDEEIFDDEPKKRTKSSTASSKKLYRDMDDKYIGGVCSGLGYYLGIDAVWVRLLFILFTIFSGFGLIAYILFWILAPEASTTSQKIAMTGDPVNISNIEKKVKEGFDNVAEKVKDVDYEKIGNNVKSGSKGFFDTLGDIIVFFFKIIAKFIGIILLITGAATLIGLFVGLFTVGIADIIHIPGIDFVDIFNTSGTPIWLASLITFFAVGIPFFFLFYLGLKILVNNLKSIGNIAKFSLLGLWLMSVVGLFIMGVRQASEHAYTGSTVVKEELYLADQDTLHIKMNDSNNYSDHYYRDSRFDIVVDRNDNERIYSEDVIFNIRQSEDSLAYINIRKEADGRNFKSARNRAENIEYNYELKDNTLILDDFLTTPLENKFRDQEIRISIYVPEGTVIVFDDSTYSGIGRSTNYEPNYSRSSIINHKWKMNDDNELHCIDCEDEDDSEEDETNRVLIDEEGIDIKVEDKDGDKLEMKLDENGLKIETT</sequence>
<evidence type="ECO:0000256" key="4">
    <source>
        <dbReference type="ARBA" id="ARBA00022989"/>
    </source>
</evidence>
<keyword evidence="5 6" id="KW-0472">Membrane</keyword>
<evidence type="ECO:0000259" key="8">
    <source>
        <dbReference type="Pfam" id="PF22571"/>
    </source>
</evidence>
<evidence type="ECO:0000259" key="7">
    <source>
        <dbReference type="Pfam" id="PF04024"/>
    </source>
</evidence>
<proteinExistence type="predicted"/>
<organism evidence="10 11">
    <name type="scientific">Leptobacterium flavescens</name>
    <dbReference type="NCBI Taxonomy" id="472055"/>
    <lineage>
        <taxon>Bacteria</taxon>
        <taxon>Pseudomonadati</taxon>
        <taxon>Bacteroidota</taxon>
        <taxon>Flavobacteriia</taxon>
        <taxon>Flavobacteriales</taxon>
        <taxon>Flavobacteriaceae</taxon>
        <taxon>Leptobacterium</taxon>
    </lineage>
</organism>
<dbReference type="InterPro" id="IPR007168">
    <property type="entry name" value="Phageshock_PspC_N"/>
</dbReference>
<evidence type="ECO:0000256" key="3">
    <source>
        <dbReference type="ARBA" id="ARBA00022692"/>
    </source>
</evidence>